<sequence length="326" mass="36953">MLAKSETPVQGEKGMNVDKSGAPGKAKQSSPAQNASTNASTEGIISTAKGISRRYFSDKETALGIQNLMEKRREAYLACEWSDDEDKNRRSLQPSFIVYLEPEKWTHEWIPTPMGNYMMKLHRIVVNHTQQDRWWGNIIEQKSVEELNDLSAYERSAYHKIIDAKTGRALQAGENDWSVAFQTDGPLVLNDRFFLNLSCRSYSYGEMIQNTGTRMLPAHFQHFWDKAQSVTSGVDYEEYDYEEYDAQEISLEDLGFARHADGSLILPVGKTAEMSITTDALRTETQCEDLALGEEKKKFSTSIEEQSDLVAESLMKTSDAELEQQN</sequence>
<organism evidence="2 3">
    <name type="scientific">Zymoseptoria brevis</name>
    <dbReference type="NCBI Taxonomy" id="1047168"/>
    <lineage>
        <taxon>Eukaryota</taxon>
        <taxon>Fungi</taxon>
        <taxon>Dikarya</taxon>
        <taxon>Ascomycota</taxon>
        <taxon>Pezizomycotina</taxon>
        <taxon>Dothideomycetes</taxon>
        <taxon>Dothideomycetidae</taxon>
        <taxon>Mycosphaerellales</taxon>
        <taxon>Mycosphaerellaceae</taxon>
        <taxon>Zymoseptoria</taxon>
    </lineage>
</organism>
<dbReference type="EMBL" id="LAFY01000326">
    <property type="protein sequence ID" value="KJY00356.1"/>
    <property type="molecule type" value="Genomic_DNA"/>
</dbReference>
<evidence type="ECO:0000256" key="1">
    <source>
        <dbReference type="SAM" id="MobiDB-lite"/>
    </source>
</evidence>
<feature type="compositionally biased region" description="Polar residues" evidence="1">
    <location>
        <begin position="27"/>
        <end position="41"/>
    </location>
</feature>
<gene>
    <name evidence="2" type="ORF">TI39_contig334g00003</name>
</gene>
<proteinExistence type="predicted"/>
<protein>
    <submittedName>
        <fullName evidence="2">Uncharacterized protein</fullName>
    </submittedName>
</protein>
<dbReference type="OrthoDB" id="10414683at2759"/>
<keyword evidence="3" id="KW-1185">Reference proteome</keyword>
<evidence type="ECO:0000313" key="3">
    <source>
        <dbReference type="Proteomes" id="UP000033647"/>
    </source>
</evidence>
<dbReference type="Proteomes" id="UP000033647">
    <property type="component" value="Unassembled WGS sequence"/>
</dbReference>
<evidence type="ECO:0000313" key="2">
    <source>
        <dbReference type="EMBL" id="KJY00356.1"/>
    </source>
</evidence>
<comment type="caution">
    <text evidence="2">The sequence shown here is derived from an EMBL/GenBank/DDBJ whole genome shotgun (WGS) entry which is preliminary data.</text>
</comment>
<name>A0A0F4GVV7_9PEZI</name>
<feature type="region of interest" description="Disordered" evidence="1">
    <location>
        <begin position="1"/>
        <end position="41"/>
    </location>
</feature>
<accession>A0A0F4GVV7</accession>
<dbReference type="AlphaFoldDB" id="A0A0F4GVV7"/>
<reference evidence="2 3" key="1">
    <citation type="submission" date="2015-03" db="EMBL/GenBank/DDBJ databases">
        <title>RNA-seq based gene annotation and comparative genomics of four Zymoseptoria species reveal species-specific pathogenicity related genes and transposable element activity.</title>
        <authorList>
            <person name="Grandaubert J."/>
            <person name="Bhattacharyya A."/>
            <person name="Stukenbrock E.H."/>
        </authorList>
    </citation>
    <scope>NUCLEOTIDE SEQUENCE [LARGE SCALE GENOMIC DNA]</scope>
    <source>
        <strain evidence="2 3">Zb18110</strain>
    </source>
</reference>